<proteinExistence type="predicted"/>
<dbReference type="PROSITE" id="PS50011">
    <property type="entry name" value="PROTEIN_KINASE_DOM"/>
    <property type="match status" value="1"/>
</dbReference>
<protein>
    <recommendedName>
        <fullName evidence="1">non-specific serine/threonine protein kinase</fullName>
        <ecNumber evidence="1">2.7.11.1</ecNumber>
    </recommendedName>
</protein>
<evidence type="ECO:0000256" key="5">
    <source>
        <dbReference type="ARBA" id="ARBA00022777"/>
    </source>
</evidence>
<gene>
    <name evidence="10" type="ORF">M501DRAFT_1030274</name>
</gene>
<evidence type="ECO:0000256" key="8">
    <source>
        <dbReference type="ARBA" id="ARBA00048679"/>
    </source>
</evidence>
<dbReference type="Proteomes" id="UP000799429">
    <property type="component" value="Unassembled WGS sequence"/>
</dbReference>
<evidence type="ECO:0000313" key="10">
    <source>
        <dbReference type="EMBL" id="KAF2839996.1"/>
    </source>
</evidence>
<dbReference type="InterPro" id="IPR008271">
    <property type="entry name" value="Ser/Thr_kinase_AS"/>
</dbReference>
<dbReference type="SUPFAM" id="SSF56112">
    <property type="entry name" value="Protein kinase-like (PK-like)"/>
    <property type="match status" value="1"/>
</dbReference>
<name>A0A9P4VNP8_9PEZI</name>
<dbReference type="InterPro" id="IPR051334">
    <property type="entry name" value="SRPK"/>
</dbReference>
<dbReference type="PANTHER" id="PTHR47634:SF9">
    <property type="entry name" value="PROTEIN KINASE DOMAIN-CONTAINING PROTEIN-RELATED"/>
    <property type="match status" value="1"/>
</dbReference>
<accession>A0A9P4VNP8</accession>
<dbReference type="AlphaFoldDB" id="A0A9P4VNP8"/>
<sequence length="243" mass="27304">METFRMLPIFNIKESPVPLNLADNSIISMAAKLFDPRTLSVLRYPRIAIGMSTLRTARIISSKRVPDGDSKNFYPVNRGDRFHNLYEMMTNLGHGSFFNCLASSGYSTVWWLQSSRYVAVKVTVASTNQEAKHELSVARRLETNSVHEGYLFVRPLLGSFDIFRPDGRMHLCIVYESMREPTLPISAVLGGRSIATPPSNGLLEAAFKGLDYLQSQCHIIHTDLKQDNILMGFEDSSVLDDIV</sequence>
<dbReference type="Gene3D" id="1.10.510.10">
    <property type="entry name" value="Transferase(Phosphotransferase) domain 1"/>
    <property type="match status" value="1"/>
</dbReference>
<reference evidence="10" key="1">
    <citation type="journal article" date="2020" name="Stud. Mycol.">
        <title>101 Dothideomycetes genomes: a test case for predicting lifestyles and emergence of pathogens.</title>
        <authorList>
            <person name="Haridas S."/>
            <person name="Albert R."/>
            <person name="Binder M."/>
            <person name="Bloem J."/>
            <person name="Labutti K."/>
            <person name="Salamov A."/>
            <person name="Andreopoulos B."/>
            <person name="Baker S."/>
            <person name="Barry K."/>
            <person name="Bills G."/>
            <person name="Bluhm B."/>
            <person name="Cannon C."/>
            <person name="Castanera R."/>
            <person name="Culley D."/>
            <person name="Daum C."/>
            <person name="Ezra D."/>
            <person name="Gonzalez J."/>
            <person name="Henrissat B."/>
            <person name="Kuo A."/>
            <person name="Liang C."/>
            <person name="Lipzen A."/>
            <person name="Lutzoni F."/>
            <person name="Magnuson J."/>
            <person name="Mondo S."/>
            <person name="Nolan M."/>
            <person name="Ohm R."/>
            <person name="Pangilinan J."/>
            <person name="Park H.-J."/>
            <person name="Ramirez L."/>
            <person name="Alfaro M."/>
            <person name="Sun H."/>
            <person name="Tritt A."/>
            <person name="Yoshinaga Y."/>
            <person name="Zwiers L.-H."/>
            <person name="Turgeon B."/>
            <person name="Goodwin S."/>
            <person name="Spatafora J."/>
            <person name="Crous P."/>
            <person name="Grigoriev I."/>
        </authorList>
    </citation>
    <scope>NUCLEOTIDE SEQUENCE</scope>
    <source>
        <strain evidence="10">CBS 101060</strain>
    </source>
</reference>
<organism evidence="10 11">
    <name type="scientific">Patellaria atrata CBS 101060</name>
    <dbReference type="NCBI Taxonomy" id="1346257"/>
    <lineage>
        <taxon>Eukaryota</taxon>
        <taxon>Fungi</taxon>
        <taxon>Dikarya</taxon>
        <taxon>Ascomycota</taxon>
        <taxon>Pezizomycotina</taxon>
        <taxon>Dothideomycetes</taxon>
        <taxon>Dothideomycetes incertae sedis</taxon>
        <taxon>Patellariales</taxon>
        <taxon>Patellariaceae</taxon>
        <taxon>Patellaria</taxon>
    </lineage>
</organism>
<evidence type="ECO:0000256" key="6">
    <source>
        <dbReference type="ARBA" id="ARBA00022840"/>
    </source>
</evidence>
<comment type="catalytic activity">
    <reaction evidence="7">
        <text>L-threonyl-[protein] + ATP = O-phospho-L-threonyl-[protein] + ADP + H(+)</text>
        <dbReference type="Rhea" id="RHEA:46608"/>
        <dbReference type="Rhea" id="RHEA-COMP:11060"/>
        <dbReference type="Rhea" id="RHEA-COMP:11605"/>
        <dbReference type="ChEBI" id="CHEBI:15378"/>
        <dbReference type="ChEBI" id="CHEBI:30013"/>
        <dbReference type="ChEBI" id="CHEBI:30616"/>
        <dbReference type="ChEBI" id="CHEBI:61977"/>
        <dbReference type="ChEBI" id="CHEBI:456216"/>
        <dbReference type="EC" id="2.7.11.1"/>
    </reaction>
</comment>
<keyword evidence="4" id="KW-0547">Nucleotide-binding</keyword>
<dbReference type="EMBL" id="MU006093">
    <property type="protein sequence ID" value="KAF2839996.1"/>
    <property type="molecule type" value="Genomic_DNA"/>
</dbReference>
<dbReference type="GO" id="GO:0000245">
    <property type="term" value="P:spliceosomal complex assembly"/>
    <property type="evidence" value="ECO:0007669"/>
    <property type="project" value="TreeGrafter"/>
</dbReference>
<keyword evidence="3" id="KW-0808">Transferase</keyword>
<dbReference type="GO" id="GO:0005524">
    <property type="term" value="F:ATP binding"/>
    <property type="evidence" value="ECO:0007669"/>
    <property type="project" value="UniProtKB-KW"/>
</dbReference>
<dbReference type="GO" id="GO:0050684">
    <property type="term" value="P:regulation of mRNA processing"/>
    <property type="evidence" value="ECO:0007669"/>
    <property type="project" value="TreeGrafter"/>
</dbReference>
<evidence type="ECO:0000256" key="4">
    <source>
        <dbReference type="ARBA" id="ARBA00022741"/>
    </source>
</evidence>
<comment type="caution">
    <text evidence="10">The sequence shown here is derived from an EMBL/GenBank/DDBJ whole genome shotgun (WGS) entry which is preliminary data.</text>
</comment>
<evidence type="ECO:0000256" key="3">
    <source>
        <dbReference type="ARBA" id="ARBA00022679"/>
    </source>
</evidence>
<evidence type="ECO:0000313" key="11">
    <source>
        <dbReference type="Proteomes" id="UP000799429"/>
    </source>
</evidence>
<comment type="catalytic activity">
    <reaction evidence="8">
        <text>L-seryl-[protein] + ATP = O-phospho-L-seryl-[protein] + ADP + H(+)</text>
        <dbReference type="Rhea" id="RHEA:17989"/>
        <dbReference type="Rhea" id="RHEA-COMP:9863"/>
        <dbReference type="Rhea" id="RHEA-COMP:11604"/>
        <dbReference type="ChEBI" id="CHEBI:15378"/>
        <dbReference type="ChEBI" id="CHEBI:29999"/>
        <dbReference type="ChEBI" id="CHEBI:30616"/>
        <dbReference type="ChEBI" id="CHEBI:83421"/>
        <dbReference type="ChEBI" id="CHEBI:456216"/>
        <dbReference type="EC" id="2.7.11.1"/>
    </reaction>
</comment>
<dbReference type="InterPro" id="IPR000719">
    <property type="entry name" value="Prot_kinase_dom"/>
</dbReference>
<dbReference type="EC" id="2.7.11.1" evidence="1"/>
<evidence type="ECO:0000256" key="7">
    <source>
        <dbReference type="ARBA" id="ARBA00047899"/>
    </source>
</evidence>
<keyword evidence="11" id="KW-1185">Reference proteome</keyword>
<dbReference type="OrthoDB" id="5979581at2759"/>
<evidence type="ECO:0000256" key="1">
    <source>
        <dbReference type="ARBA" id="ARBA00012513"/>
    </source>
</evidence>
<evidence type="ECO:0000256" key="2">
    <source>
        <dbReference type="ARBA" id="ARBA00022527"/>
    </source>
</evidence>
<dbReference type="Gene3D" id="3.30.200.20">
    <property type="entry name" value="Phosphorylase Kinase, domain 1"/>
    <property type="match status" value="1"/>
</dbReference>
<keyword evidence="5" id="KW-0418">Kinase</keyword>
<keyword evidence="6" id="KW-0067">ATP-binding</keyword>
<feature type="domain" description="Protein kinase" evidence="9">
    <location>
        <begin position="86"/>
        <end position="243"/>
    </location>
</feature>
<dbReference type="PROSITE" id="PS00108">
    <property type="entry name" value="PROTEIN_KINASE_ST"/>
    <property type="match status" value="1"/>
</dbReference>
<dbReference type="InterPro" id="IPR011009">
    <property type="entry name" value="Kinase-like_dom_sf"/>
</dbReference>
<keyword evidence="2" id="KW-0723">Serine/threonine-protein kinase</keyword>
<evidence type="ECO:0000259" key="9">
    <source>
        <dbReference type="PROSITE" id="PS50011"/>
    </source>
</evidence>
<dbReference type="GO" id="GO:0004674">
    <property type="term" value="F:protein serine/threonine kinase activity"/>
    <property type="evidence" value="ECO:0007669"/>
    <property type="project" value="UniProtKB-KW"/>
</dbReference>
<dbReference type="PANTHER" id="PTHR47634">
    <property type="entry name" value="PROTEIN KINASE DOMAIN-CONTAINING PROTEIN-RELATED"/>
    <property type="match status" value="1"/>
</dbReference>